<reference evidence="2 3" key="1">
    <citation type="submission" date="2020-01" db="EMBL/GenBank/DDBJ databases">
        <title>Draft genome sequence of Aspergillus lentulus IFM 60648.</title>
        <authorList>
            <person name="Takahashi H."/>
            <person name="Yaguchi T."/>
        </authorList>
    </citation>
    <scope>NUCLEOTIDE SEQUENCE [LARGE SCALE GENOMIC DNA]</scope>
    <source>
        <strain evidence="2 3">IFM 60648</strain>
    </source>
</reference>
<proteinExistence type="predicted"/>
<evidence type="ECO:0000313" key="3">
    <source>
        <dbReference type="Proteomes" id="UP000465220"/>
    </source>
</evidence>
<name>A0ABQ1AGX9_ASPLE</name>
<protein>
    <submittedName>
        <fullName evidence="2">Uncharacterized protein</fullName>
    </submittedName>
</protein>
<evidence type="ECO:0000256" key="1">
    <source>
        <dbReference type="SAM" id="MobiDB-lite"/>
    </source>
</evidence>
<comment type="caution">
    <text evidence="2">The sequence shown here is derived from an EMBL/GenBank/DDBJ whole genome shotgun (WGS) entry which is preliminary data.</text>
</comment>
<sequence length="209" mass="23318">METPAKDIPKGWTNNPRLFEGFFDYDSAEAHLARRHGINDPKPLLMTSPDTGDMGYIITSGGRFYWGDLMVDHIAEITKPRTWPEILRALATKGERGLRMKVLRPVVVDEEPWEEEEMIVEGQGPSVVSSSDVPSTSEKGKTEEEAAKVHGLALWSRYVHIAPAYDDRLSGRIWESLWDPCDNCQVLISINKGNILNFGRLTGSVGAPP</sequence>
<dbReference type="Proteomes" id="UP000465220">
    <property type="component" value="Unassembled WGS sequence"/>
</dbReference>
<feature type="region of interest" description="Disordered" evidence="1">
    <location>
        <begin position="119"/>
        <end position="144"/>
    </location>
</feature>
<evidence type="ECO:0000313" key="2">
    <source>
        <dbReference type="EMBL" id="GFF81680.1"/>
    </source>
</evidence>
<keyword evidence="3" id="KW-1185">Reference proteome</keyword>
<gene>
    <name evidence="2" type="ORF">IFM60648_06104</name>
</gene>
<dbReference type="EMBL" id="BLKI01000034">
    <property type="protein sequence ID" value="GFF81680.1"/>
    <property type="molecule type" value="Genomic_DNA"/>
</dbReference>
<accession>A0ABQ1AGX9</accession>
<feature type="compositionally biased region" description="Low complexity" evidence="1">
    <location>
        <begin position="125"/>
        <end position="137"/>
    </location>
</feature>
<organism evidence="2 3">
    <name type="scientific">Aspergillus lentulus</name>
    <dbReference type="NCBI Taxonomy" id="293939"/>
    <lineage>
        <taxon>Eukaryota</taxon>
        <taxon>Fungi</taxon>
        <taxon>Dikarya</taxon>
        <taxon>Ascomycota</taxon>
        <taxon>Pezizomycotina</taxon>
        <taxon>Eurotiomycetes</taxon>
        <taxon>Eurotiomycetidae</taxon>
        <taxon>Eurotiales</taxon>
        <taxon>Aspergillaceae</taxon>
        <taxon>Aspergillus</taxon>
        <taxon>Aspergillus subgen. Fumigati</taxon>
    </lineage>
</organism>